<keyword evidence="3" id="KW-1185">Reference proteome</keyword>
<dbReference type="EMBL" id="CAJVPP010012011">
    <property type="protein sequence ID" value="CAG8716323.1"/>
    <property type="molecule type" value="Genomic_DNA"/>
</dbReference>
<evidence type="ECO:0000313" key="2">
    <source>
        <dbReference type="EMBL" id="CAG8716323.1"/>
    </source>
</evidence>
<protein>
    <submittedName>
        <fullName evidence="2">13282_t:CDS:1</fullName>
    </submittedName>
</protein>
<feature type="domain" description="NYN" evidence="1">
    <location>
        <begin position="50"/>
        <end position="104"/>
    </location>
</feature>
<accession>A0A9N9NAU1</accession>
<dbReference type="GO" id="GO:0004540">
    <property type="term" value="F:RNA nuclease activity"/>
    <property type="evidence" value="ECO:0007669"/>
    <property type="project" value="InterPro"/>
</dbReference>
<sequence length="107" mass="12551">MIYPKLLSRALNTRNIGKHPVIVESYLPPTLVTNLENTFIVKDMYDGEHKNHKKKRVDAELLLCISKTIHKYSPRIFVLVADDGDYKPTLEQVLNKNWEVEILFWKN</sequence>
<comment type="caution">
    <text evidence="2">The sequence shown here is derived from an EMBL/GenBank/DDBJ whole genome shotgun (WGS) entry which is preliminary data.</text>
</comment>
<dbReference type="Pfam" id="PF01936">
    <property type="entry name" value="NYN"/>
    <property type="match status" value="1"/>
</dbReference>
<dbReference type="InterPro" id="IPR021139">
    <property type="entry name" value="NYN"/>
</dbReference>
<feature type="non-terminal residue" evidence="2">
    <location>
        <position position="107"/>
    </location>
</feature>
<dbReference type="Gene3D" id="3.40.50.1010">
    <property type="entry name" value="5'-nuclease"/>
    <property type="match status" value="1"/>
</dbReference>
<gene>
    <name evidence="2" type="ORF">FMOSSE_LOCUS14664</name>
</gene>
<dbReference type="Proteomes" id="UP000789375">
    <property type="component" value="Unassembled WGS sequence"/>
</dbReference>
<reference evidence="2" key="1">
    <citation type="submission" date="2021-06" db="EMBL/GenBank/DDBJ databases">
        <authorList>
            <person name="Kallberg Y."/>
            <person name="Tangrot J."/>
            <person name="Rosling A."/>
        </authorList>
    </citation>
    <scope>NUCLEOTIDE SEQUENCE</scope>
    <source>
        <strain evidence="2">87-6 pot B 2015</strain>
    </source>
</reference>
<organism evidence="2 3">
    <name type="scientific">Funneliformis mosseae</name>
    <name type="common">Endomycorrhizal fungus</name>
    <name type="synonym">Glomus mosseae</name>
    <dbReference type="NCBI Taxonomy" id="27381"/>
    <lineage>
        <taxon>Eukaryota</taxon>
        <taxon>Fungi</taxon>
        <taxon>Fungi incertae sedis</taxon>
        <taxon>Mucoromycota</taxon>
        <taxon>Glomeromycotina</taxon>
        <taxon>Glomeromycetes</taxon>
        <taxon>Glomerales</taxon>
        <taxon>Glomeraceae</taxon>
        <taxon>Funneliformis</taxon>
    </lineage>
</organism>
<dbReference type="AlphaFoldDB" id="A0A9N9NAU1"/>
<evidence type="ECO:0000259" key="1">
    <source>
        <dbReference type="Pfam" id="PF01936"/>
    </source>
</evidence>
<evidence type="ECO:0000313" key="3">
    <source>
        <dbReference type="Proteomes" id="UP000789375"/>
    </source>
</evidence>
<name>A0A9N9NAU1_FUNMO</name>
<proteinExistence type="predicted"/>